<gene>
    <name evidence="4" type="ORF">BAA01_12575</name>
</gene>
<dbReference type="InterPro" id="IPR013766">
    <property type="entry name" value="Thioredoxin_domain"/>
</dbReference>
<dbReference type="SUPFAM" id="SSF52833">
    <property type="entry name" value="Thioredoxin-like"/>
    <property type="match status" value="1"/>
</dbReference>
<dbReference type="PROSITE" id="PS51352">
    <property type="entry name" value="THIOREDOXIN_2"/>
    <property type="match status" value="1"/>
</dbReference>
<dbReference type="EMBL" id="LZRT01000075">
    <property type="protein sequence ID" value="OUM87441.1"/>
    <property type="molecule type" value="Genomic_DNA"/>
</dbReference>
<dbReference type="CDD" id="cd02966">
    <property type="entry name" value="TlpA_like_family"/>
    <property type="match status" value="1"/>
</dbReference>
<evidence type="ECO:0000313" key="5">
    <source>
        <dbReference type="Proteomes" id="UP000196475"/>
    </source>
</evidence>
<name>A0A1Y3PJ99_9BACI</name>
<dbReference type="PANTHER" id="PTHR42852">
    <property type="entry name" value="THIOL:DISULFIDE INTERCHANGE PROTEIN DSBE"/>
    <property type="match status" value="1"/>
</dbReference>
<dbReference type="PROSITE" id="PS00194">
    <property type="entry name" value="THIOREDOXIN_1"/>
    <property type="match status" value="1"/>
</dbReference>
<dbReference type="InterPro" id="IPR017937">
    <property type="entry name" value="Thioredoxin_CS"/>
</dbReference>
<proteinExistence type="predicted"/>
<evidence type="ECO:0000313" key="4">
    <source>
        <dbReference type="EMBL" id="OUM87441.1"/>
    </source>
</evidence>
<dbReference type="InterPro" id="IPR013740">
    <property type="entry name" value="Redoxin"/>
</dbReference>
<dbReference type="GO" id="GO:0017004">
    <property type="term" value="P:cytochrome complex assembly"/>
    <property type="evidence" value="ECO:0007669"/>
    <property type="project" value="UniProtKB-KW"/>
</dbReference>
<dbReference type="InterPro" id="IPR050553">
    <property type="entry name" value="Thioredoxin_ResA/DsbE_sf"/>
</dbReference>
<comment type="subcellular location">
    <subcellularLocation>
        <location evidence="1">Cell envelope</location>
    </subcellularLocation>
</comment>
<reference evidence="5" key="1">
    <citation type="submission" date="2016-06" db="EMBL/GenBank/DDBJ databases">
        <authorList>
            <person name="Nascimento L."/>
            <person name="Pereira R.V."/>
            <person name="Martins L.F."/>
            <person name="Quaggio R.B."/>
            <person name="Silva A.M."/>
            <person name="Setubal J.C."/>
        </authorList>
    </citation>
    <scope>NUCLEOTIDE SEQUENCE [LARGE SCALE GENOMIC DNA]</scope>
</reference>
<dbReference type="GO" id="GO:0030313">
    <property type="term" value="C:cell envelope"/>
    <property type="evidence" value="ECO:0007669"/>
    <property type="project" value="UniProtKB-SubCell"/>
</dbReference>
<sequence>MKTRQRVFILLLLLIGAGVLLYQFSFSDGLINAQSRLPLEGHLAPGFKLVSTEGKTVTLKQLQGKPLLLNFWASWCGPCQIEMPDLVEAEKRFGNQVQFVGINLTKQDSREDAERFIQQYRVTYLNLFDDKGKAAKDYQITGIPTSFVLDETGQITYRKQGPMSLKEIEQVLSEVIK</sequence>
<dbReference type="InterPro" id="IPR036249">
    <property type="entry name" value="Thioredoxin-like_sf"/>
</dbReference>
<keyword evidence="2" id="KW-0201">Cytochrome c-type biogenesis</keyword>
<dbReference type="Proteomes" id="UP000196475">
    <property type="component" value="Unassembled WGS sequence"/>
</dbReference>
<feature type="domain" description="Thioredoxin" evidence="3">
    <location>
        <begin position="38"/>
        <end position="177"/>
    </location>
</feature>
<dbReference type="Pfam" id="PF08534">
    <property type="entry name" value="Redoxin"/>
    <property type="match status" value="1"/>
</dbReference>
<accession>A0A1Y3PJ99</accession>
<dbReference type="GO" id="GO:0016491">
    <property type="term" value="F:oxidoreductase activity"/>
    <property type="evidence" value="ECO:0007669"/>
    <property type="project" value="InterPro"/>
</dbReference>
<organism evidence="4 5">
    <name type="scientific">Bacillus thermozeamaize</name>
    <dbReference type="NCBI Taxonomy" id="230954"/>
    <lineage>
        <taxon>Bacteria</taxon>
        <taxon>Bacillati</taxon>
        <taxon>Bacillota</taxon>
        <taxon>Bacilli</taxon>
        <taxon>Bacillales</taxon>
        <taxon>Bacillaceae</taxon>
        <taxon>Bacillus</taxon>
    </lineage>
</organism>
<dbReference type="PANTHER" id="PTHR42852:SF13">
    <property type="entry name" value="PROTEIN DIPZ"/>
    <property type="match status" value="1"/>
</dbReference>
<evidence type="ECO:0000256" key="2">
    <source>
        <dbReference type="ARBA" id="ARBA00022748"/>
    </source>
</evidence>
<dbReference type="Gene3D" id="3.40.30.10">
    <property type="entry name" value="Glutaredoxin"/>
    <property type="match status" value="1"/>
</dbReference>
<comment type="caution">
    <text evidence="4">The sequence shown here is derived from an EMBL/GenBank/DDBJ whole genome shotgun (WGS) entry which is preliminary data.</text>
</comment>
<dbReference type="AlphaFoldDB" id="A0A1Y3PJ99"/>
<protein>
    <recommendedName>
        <fullName evidence="3">Thioredoxin domain-containing protein</fullName>
    </recommendedName>
</protein>
<evidence type="ECO:0000256" key="1">
    <source>
        <dbReference type="ARBA" id="ARBA00004196"/>
    </source>
</evidence>
<evidence type="ECO:0000259" key="3">
    <source>
        <dbReference type="PROSITE" id="PS51352"/>
    </source>
</evidence>